<reference evidence="5 6" key="1">
    <citation type="submission" date="2020-08" db="EMBL/GenBank/DDBJ databases">
        <title>Genomic Encyclopedia of Type Strains, Phase IV (KMG-IV): sequencing the most valuable type-strain genomes for metagenomic binning, comparative biology and taxonomic classification.</title>
        <authorList>
            <person name="Goeker M."/>
        </authorList>
    </citation>
    <scope>NUCLEOTIDE SEQUENCE [LARGE SCALE GENOMIC DNA]</scope>
    <source>
        <strain evidence="5 6">DSM 103733</strain>
    </source>
</reference>
<evidence type="ECO:0000256" key="1">
    <source>
        <dbReference type="SAM" id="MobiDB-lite"/>
    </source>
</evidence>
<evidence type="ECO:0000256" key="2">
    <source>
        <dbReference type="SAM" id="SignalP"/>
    </source>
</evidence>
<proteinExistence type="predicted"/>
<dbReference type="EMBL" id="JACHEK010000009">
    <property type="protein sequence ID" value="MBB6146214.1"/>
    <property type="molecule type" value="Genomic_DNA"/>
</dbReference>
<comment type="caution">
    <text evidence="5">The sequence shown here is derived from an EMBL/GenBank/DDBJ whole genome shotgun (WGS) entry which is preliminary data.</text>
</comment>
<dbReference type="InterPro" id="IPR011045">
    <property type="entry name" value="N2O_reductase_N"/>
</dbReference>
<dbReference type="InterPro" id="IPR013783">
    <property type="entry name" value="Ig-like_fold"/>
</dbReference>
<dbReference type="Gene3D" id="2.60.40.10">
    <property type="entry name" value="Immunoglobulins"/>
    <property type="match status" value="7"/>
</dbReference>
<dbReference type="Pfam" id="PF01833">
    <property type="entry name" value="TIG"/>
    <property type="match status" value="4"/>
</dbReference>
<dbReference type="CDD" id="cd00102">
    <property type="entry name" value="IPT"/>
    <property type="match status" value="1"/>
</dbReference>
<feature type="domain" description="DUF11" evidence="3">
    <location>
        <begin position="736"/>
        <end position="847"/>
    </location>
</feature>
<feature type="compositionally biased region" description="Low complexity" evidence="1">
    <location>
        <begin position="30"/>
        <end position="48"/>
    </location>
</feature>
<dbReference type="SUPFAM" id="SSF50969">
    <property type="entry name" value="YVTN repeat-like/Quinoprotein amine dehydrogenase"/>
    <property type="match status" value="1"/>
</dbReference>
<feature type="domain" description="IPT/TIG" evidence="4">
    <location>
        <begin position="229"/>
        <end position="305"/>
    </location>
</feature>
<dbReference type="InterPro" id="IPR002909">
    <property type="entry name" value="IPT_dom"/>
</dbReference>
<accession>A0A841K7G6</accession>
<evidence type="ECO:0000259" key="4">
    <source>
        <dbReference type="Pfam" id="PF01833"/>
    </source>
</evidence>
<dbReference type="InterPro" id="IPR011044">
    <property type="entry name" value="Quino_amine_DH_bsu"/>
</dbReference>
<feature type="chain" id="PRO_5032583007" evidence="2">
    <location>
        <begin position="23"/>
        <end position="1370"/>
    </location>
</feature>
<dbReference type="InterPro" id="IPR015943">
    <property type="entry name" value="WD40/YVTN_repeat-like_dom_sf"/>
</dbReference>
<dbReference type="SUPFAM" id="SSF50974">
    <property type="entry name" value="Nitrous oxide reductase, N-terminal domain"/>
    <property type="match status" value="1"/>
</dbReference>
<sequence length="1370" mass="137084">MLRLRLIVLAFASCLGSLLILSGCGGGGSTPSSSSSGTGSGSGASSTSNPTPAITSFTPASIVAGSPAQTLAISGTGFISASAVGINGSALTTTYSSDSSLQVAVPASAIAADGTLKVTVTNPSPGGGTSPAQDYVITVPTPIVTGISPQSVIQGTAATITITGTGFEANSVAQWNGSSRPTTYVNSTTLQMVLSAADLQNFGTGSISVANPGLPPTTPVELLVISNMPTIVSLSPNSVPAYTGTNPQQIFINGSGFAANATVQANGQPVPVVNQNVTSITVTLAASYFSTPGSISLVVSNPGSPVVSSNAGILTVTAPPGPAFTVSPNYAPAGSPDTTITITGTGFFPDSVVSWNNTPLATSYVNSTSITAVIPAALLAGFAQANISVATPENTGPSALPQPFDTFLSLPINDIVYNTVDGYIYASIPGSAAGGMGNSIVAIDPATGILAKTIAVGSEPNRLALSTDGTQLFVGLNGAGAVRQVNLTTGTAGQQFSLGGGPGVYNPPYTAVSLAAVPGQANSVAVYGSNGAVTIFDSGVARPNASSGLETYFDSNIGALAFGSSASTLYSTSEAIGSYLYQLTVDATGITASKQLATNVGGNTLQYDNGRLYFSSGVALDATSGNQLGQFSAPGSFSTTPTAASGPIFSDSTLNLAWIVPSNFNGSSQILSFDEATFDPVTNISLTGVGASTNQISSSPQDLIRWGQNGLAFHTANQLYVIQGPIVKDITSSPADLALTVQAPATGVTGSSVTYTLQVQNIGPNPAQGVALTATVPQSVIFGSITPTQGLCTGAGVFYCDLGSIASGSSASVTLTFTPTVSGAIETTANVSSVSYDPVSTNNNASGSTTVTGSLFSPAPVVTQLSPMLIQAGSGTFTLTVDGAGFTSASTVLWNGTALPTTLLSGGQLTATVNSSLTQQMGWSLVSVSSAGPGGGTSTALPLSIYQLLNVPANAMSFDPFTRKLYAVLPSTSTPLTGNSVVAIDPGSGSIGTPVMVGSEPNLLSETSDGNYLYIGLSGAQSLGRFNLLTQSLDFTVTLPTNANFVSGNAAAIAIATVPGSDTSLAVENNSFNGISILDISGSTGTYRQNSSSAYSGDNPVFADSTHFYAFDSDTTGAEFYRYSIDSTGVHLIDGTTLNGFGGFGGGFALDDGLVFGTGGGIVNPATTPPSQIAVLPFGEGPFGTGLIGGGVVPYAAESESFNVAVNDAGTALSYLDRFNTQTFTLEQQIQFPTANVADVPGTRWGQDGLAYIIPGANSSATPNQQIFLIQGPFVLPAEAVSNAAPTVSTTDHNTITAGSGNTYVNITGTGFLPGATALWNGSSRTTTYVSGTQLTVAIPASDVQSAASISLSVANPGSTASGAITITVQ</sequence>
<keyword evidence="6" id="KW-1185">Reference proteome</keyword>
<name>A0A841K7G6_9BACT</name>
<keyword evidence="2" id="KW-0732">Signal</keyword>
<feature type="region of interest" description="Disordered" evidence="1">
    <location>
        <begin position="30"/>
        <end position="51"/>
    </location>
</feature>
<feature type="domain" description="IPT/TIG" evidence="4">
    <location>
        <begin position="142"/>
        <end position="213"/>
    </location>
</feature>
<evidence type="ECO:0000313" key="5">
    <source>
        <dbReference type="EMBL" id="MBB6146214.1"/>
    </source>
</evidence>
<evidence type="ECO:0000259" key="3">
    <source>
        <dbReference type="Pfam" id="PF01345"/>
    </source>
</evidence>
<dbReference type="PROSITE" id="PS51257">
    <property type="entry name" value="PROKAR_LIPOPROTEIN"/>
    <property type="match status" value="1"/>
</dbReference>
<dbReference type="Gene3D" id="2.130.10.10">
    <property type="entry name" value="YVTN repeat-like/Quinoprotein amine dehydrogenase"/>
    <property type="match status" value="1"/>
</dbReference>
<protein>
    <submittedName>
        <fullName evidence="5">Putative repeat protein (TIGR01451 family)</fullName>
    </submittedName>
</protein>
<feature type="domain" description="IPT/TIG" evidence="4">
    <location>
        <begin position="326"/>
        <end position="394"/>
    </location>
</feature>
<evidence type="ECO:0000313" key="6">
    <source>
        <dbReference type="Proteomes" id="UP000538666"/>
    </source>
</evidence>
<dbReference type="InterPro" id="IPR001434">
    <property type="entry name" value="OmcB-like_DUF11"/>
</dbReference>
<gene>
    <name evidence="5" type="ORF">HNQ77_004186</name>
</gene>
<feature type="domain" description="IPT/TIG" evidence="4">
    <location>
        <begin position="52"/>
        <end position="134"/>
    </location>
</feature>
<dbReference type="RefSeq" id="WP_050058320.1">
    <property type="nucleotide sequence ID" value="NZ_JACHEK010000009.1"/>
</dbReference>
<dbReference type="SUPFAM" id="SSF81296">
    <property type="entry name" value="E set domains"/>
    <property type="match status" value="5"/>
</dbReference>
<dbReference type="InterPro" id="IPR014756">
    <property type="entry name" value="Ig_E-set"/>
</dbReference>
<feature type="signal peptide" evidence="2">
    <location>
        <begin position="1"/>
        <end position="22"/>
    </location>
</feature>
<organism evidence="5 6">
    <name type="scientific">Silvibacterium bohemicum</name>
    <dbReference type="NCBI Taxonomy" id="1577686"/>
    <lineage>
        <taxon>Bacteria</taxon>
        <taxon>Pseudomonadati</taxon>
        <taxon>Acidobacteriota</taxon>
        <taxon>Terriglobia</taxon>
        <taxon>Terriglobales</taxon>
        <taxon>Acidobacteriaceae</taxon>
        <taxon>Silvibacterium</taxon>
    </lineage>
</organism>
<dbReference type="Proteomes" id="UP000538666">
    <property type="component" value="Unassembled WGS sequence"/>
</dbReference>
<dbReference type="Pfam" id="PF01345">
    <property type="entry name" value="DUF11"/>
    <property type="match status" value="1"/>
</dbReference>